<dbReference type="AlphaFoldDB" id="A0A0U5EUQ6"/>
<sequence length="193" mass="22171">MTRLQRYWLPHPYCRERYFMSAVTEWLGVLFAMVGASTPFVLYKLNGQEKLPLIEAKAQRGIISEPKDAVRISLYFNNRIPETLNITDIYVKSPRGVEIMPITYSIGADGRERGIITMERCDKYSFPHEIARPYTEATLVPGLSRIKFYVDPLPAELRSLTISLRISSSARTLKRRRLAIPINITDDKAYDTP</sequence>
<proteinExistence type="predicted"/>
<organism evidence="2 3">
    <name type="scientific">Acetobacter senegalensis</name>
    <dbReference type="NCBI Taxonomy" id="446692"/>
    <lineage>
        <taxon>Bacteria</taxon>
        <taxon>Pseudomonadati</taxon>
        <taxon>Pseudomonadota</taxon>
        <taxon>Alphaproteobacteria</taxon>
        <taxon>Acetobacterales</taxon>
        <taxon>Acetobacteraceae</taxon>
        <taxon>Acetobacter</taxon>
    </lineage>
</organism>
<dbReference type="KEGG" id="asz:ASN_1789"/>
<dbReference type="PATRIC" id="fig|446692.3.peg.1834"/>
<gene>
    <name evidence="2" type="ORF">ASN_1789</name>
</gene>
<feature type="transmembrane region" description="Helical" evidence="1">
    <location>
        <begin position="26"/>
        <end position="43"/>
    </location>
</feature>
<keyword evidence="3" id="KW-1185">Reference proteome</keyword>
<evidence type="ECO:0000256" key="1">
    <source>
        <dbReference type="SAM" id="Phobius"/>
    </source>
</evidence>
<evidence type="ECO:0000313" key="3">
    <source>
        <dbReference type="Proteomes" id="UP000056109"/>
    </source>
</evidence>
<dbReference type="Proteomes" id="UP000056109">
    <property type="component" value="Chromosome I"/>
</dbReference>
<protein>
    <submittedName>
        <fullName evidence="2">Uncharacterized protein</fullName>
    </submittedName>
</protein>
<keyword evidence="1" id="KW-1133">Transmembrane helix</keyword>
<accession>A0A0U5EUQ6</accession>
<reference evidence="3" key="1">
    <citation type="submission" date="2014-09" db="EMBL/GenBank/DDBJ databases">
        <authorList>
            <person name="Illeghems K.G."/>
        </authorList>
    </citation>
    <scope>NUCLEOTIDE SEQUENCE [LARGE SCALE GENOMIC DNA]</scope>
    <source>
        <strain evidence="3">108B</strain>
    </source>
</reference>
<evidence type="ECO:0000313" key="2">
    <source>
        <dbReference type="EMBL" id="CEF41124.1"/>
    </source>
</evidence>
<dbReference type="EMBL" id="LN606600">
    <property type="protein sequence ID" value="CEF41124.1"/>
    <property type="molecule type" value="Genomic_DNA"/>
</dbReference>
<keyword evidence="1" id="KW-0472">Membrane</keyword>
<name>A0A0U5EUQ6_9PROT</name>
<keyword evidence="1" id="KW-0812">Transmembrane</keyword>